<evidence type="ECO:0000313" key="4">
    <source>
        <dbReference type="Proteomes" id="UP000003861"/>
    </source>
</evidence>
<dbReference type="InterPro" id="IPR011047">
    <property type="entry name" value="Quinoprotein_ADH-like_sf"/>
</dbReference>
<dbReference type="AlphaFoldDB" id="S6D7K1"/>
<reference evidence="3 4" key="2">
    <citation type="journal article" date="2013" name="PLoS ONE">
        <title>INDIGO - INtegrated Data Warehouse of MIcrobial GenOmes with Examples from the Red Sea Extremophiles.</title>
        <authorList>
            <person name="Alam I."/>
            <person name="Antunes A."/>
            <person name="Kamau A.A."/>
            <person name="Ba Alawi W."/>
            <person name="Kalkatawi M."/>
            <person name="Stingl U."/>
            <person name="Bajic V.B."/>
        </authorList>
    </citation>
    <scope>NUCLEOTIDE SEQUENCE [LARGE SCALE GENOMIC DNA]</scope>
    <source>
        <strain evidence="3 4">SARL4B</strain>
    </source>
</reference>
<sequence length="431" mass="45509">MPSLSRRTLLAAGATCTTTALAGCSGGNSISADTWSPPEDTWPLARYDCTNTGHNPNAKPPRSDVEAAWTVETPVSAHGLVVANGLLTAYGEQGLVVIRLDDRTQVLSEFVPAYVAGIAPGADGGQRLYAAGPLGVRDESFVQFLRGWEYTPERNTHAIWRTYEAGDSRGPARLVANTETVLVGHSGGRDKQLVAFDAESGDIRWQNEGIYPTLADGSVFVSGNSGVVRYHPRTGIGASLHSGPRETWAAQYSGSTVPAVDSGRVIVGGDWSPAGGMPTLYGYDTETGEALWDPATFGGTANAPAVMNDTAYLSISLYDDFGDYYLPNSGELRAVDLPDRTVTWTRETEWVQRSVVVGDNGVVVTCGGYPDGEAYTGQQSGDGGRIRAFDAESGETLWTFSTPSLIGSLALVGSTVYAGSNDGAVYALRTA</sequence>
<dbReference type="Gene3D" id="2.40.128.630">
    <property type="match status" value="1"/>
</dbReference>
<accession>S6D7K1</accession>
<dbReference type="RefSeq" id="WP_020935996.1">
    <property type="nucleotide sequence ID" value="NC_021921.1"/>
</dbReference>
<dbReference type="GO" id="GO:0052934">
    <property type="term" value="F:alcohol dehydrogenase (cytochrome c) activity"/>
    <property type="evidence" value="ECO:0007669"/>
    <property type="project" value="UniProtKB-EC"/>
</dbReference>
<reference evidence="3 4" key="1">
    <citation type="journal article" date="2011" name="J. Bacteriol.">
        <title>Genome sequence of Halorhabdus tiamatea, the first archaeon isolated from a deep-sea anoxic brine lake.</title>
        <authorList>
            <person name="Antunes A."/>
            <person name="Alam I."/>
            <person name="Bajic V.B."/>
            <person name="Stingl U."/>
        </authorList>
    </citation>
    <scope>NUCLEOTIDE SEQUENCE [LARGE SCALE GENOMIC DNA]</scope>
    <source>
        <strain evidence="3 4">SARL4B</strain>
    </source>
</reference>
<dbReference type="eggNOG" id="arCOG02492">
    <property type="taxonomic scope" value="Archaea"/>
</dbReference>
<organism evidence="2 5">
    <name type="scientific">Halorhabdus tiamatea SARL4B</name>
    <dbReference type="NCBI Taxonomy" id="1033806"/>
    <lineage>
        <taxon>Archaea</taxon>
        <taxon>Methanobacteriati</taxon>
        <taxon>Methanobacteriota</taxon>
        <taxon>Stenosarchaea group</taxon>
        <taxon>Halobacteria</taxon>
        <taxon>Halobacteriales</taxon>
        <taxon>Haloarculaceae</taxon>
        <taxon>Halorhabdus</taxon>
    </lineage>
</organism>
<dbReference type="PANTHER" id="PTHR34512:SF30">
    <property type="entry name" value="OUTER MEMBRANE PROTEIN ASSEMBLY FACTOR BAMB"/>
    <property type="match status" value="1"/>
</dbReference>
<dbReference type="EC" id="1.1.2.8" evidence="3"/>
<gene>
    <name evidence="3" type="ORF">HLRTI_000696</name>
    <name evidence="2" type="ORF">HTIA_0577</name>
</gene>
<dbReference type="InterPro" id="IPR002372">
    <property type="entry name" value="PQQ_rpt_dom"/>
</dbReference>
<dbReference type="PROSITE" id="PS51257">
    <property type="entry name" value="PROKAR_LIPOPROTEIN"/>
    <property type="match status" value="1"/>
</dbReference>
<dbReference type="GeneID" id="31401291"/>
<dbReference type="OrthoDB" id="145878at2157"/>
<dbReference type="Proteomes" id="UP000015381">
    <property type="component" value="Chromosome I"/>
</dbReference>
<protein>
    <submittedName>
        <fullName evidence="3">Alcohol dehydrogenase cytochrome c protein</fullName>
        <ecNumber evidence="3">1.1.2.8</ecNumber>
    </submittedName>
    <submittedName>
        <fullName evidence="2">Putative PQQ repeat-containing cell surface protein / lipoprotein</fullName>
    </submittedName>
</protein>
<dbReference type="EMBL" id="HF571520">
    <property type="protein sequence ID" value="CCQ32721.1"/>
    <property type="molecule type" value="Genomic_DNA"/>
</dbReference>
<dbReference type="KEGG" id="hti:HTIA_0577"/>
<dbReference type="STRING" id="1033806.HTIA_0577"/>
<dbReference type="Proteomes" id="UP000003861">
    <property type="component" value="Unassembled WGS sequence"/>
</dbReference>
<name>S6D7K1_9EURY</name>
<feature type="domain" description="Pyrrolo-quinoline quinone repeat" evidence="1">
    <location>
        <begin position="248"/>
        <end position="360"/>
    </location>
</feature>
<dbReference type="InterPro" id="IPR006311">
    <property type="entry name" value="TAT_signal"/>
</dbReference>
<evidence type="ECO:0000313" key="5">
    <source>
        <dbReference type="Proteomes" id="UP000015381"/>
    </source>
</evidence>
<dbReference type="HOGENOM" id="CLU_027480_4_2_2"/>
<proteinExistence type="predicted"/>
<keyword evidence="5" id="KW-1185">Reference proteome</keyword>
<keyword evidence="2" id="KW-0449">Lipoprotein</keyword>
<evidence type="ECO:0000259" key="1">
    <source>
        <dbReference type="Pfam" id="PF13360"/>
    </source>
</evidence>
<dbReference type="InterPro" id="IPR018391">
    <property type="entry name" value="PQQ_b-propeller_rpt"/>
</dbReference>
<feature type="domain" description="Pyrrolo-quinoline quinone repeat" evidence="1">
    <location>
        <begin position="383"/>
        <end position="429"/>
    </location>
</feature>
<dbReference type="EMBL" id="AFNT02000006">
    <property type="protein sequence ID" value="ERJ07102.1"/>
    <property type="molecule type" value="Genomic_DNA"/>
</dbReference>
<dbReference type="Pfam" id="PF13360">
    <property type="entry name" value="PQQ_2"/>
    <property type="match status" value="2"/>
</dbReference>
<evidence type="ECO:0000313" key="2">
    <source>
        <dbReference type="EMBL" id="CCQ32721.1"/>
    </source>
</evidence>
<dbReference type="InterPro" id="IPR015943">
    <property type="entry name" value="WD40/YVTN_repeat-like_dom_sf"/>
</dbReference>
<dbReference type="Gene3D" id="2.130.10.10">
    <property type="entry name" value="YVTN repeat-like/Quinoprotein amine dehydrogenase"/>
    <property type="match status" value="1"/>
</dbReference>
<dbReference type="SUPFAM" id="SSF50998">
    <property type="entry name" value="Quinoprotein alcohol dehydrogenase-like"/>
    <property type="match status" value="1"/>
</dbReference>
<dbReference type="SMART" id="SM00564">
    <property type="entry name" value="PQQ"/>
    <property type="match status" value="4"/>
</dbReference>
<reference evidence="2 5" key="3">
    <citation type="journal article" date="2014" name="Environ. Microbiol.">
        <title>Halorhabdus tiamatea: proteogenomics and glycosidase activity measurements identify the first cultivated euryarchaeon from a deep-sea anoxic brine lake as potential polysaccharide degrader.</title>
        <authorList>
            <person name="Werner J."/>
            <person name="Ferrer M."/>
            <person name="Michel G."/>
            <person name="Mann A.J."/>
            <person name="Huang S."/>
            <person name="Juarez S."/>
            <person name="Ciordia S."/>
            <person name="Albar J.P."/>
            <person name="Alcaide M."/>
            <person name="La Cono V."/>
            <person name="Yakimov M.M."/>
            <person name="Antunes A."/>
            <person name="Taborda M."/>
            <person name="Da Costa M.S."/>
            <person name="Amann R.I."/>
            <person name="Gloeckner F.O."/>
            <person name="Golyshina O.V."/>
            <person name="Golyshin P.N."/>
            <person name="Teeling H."/>
        </authorList>
    </citation>
    <scope>NUCLEOTIDE SEQUENCE [LARGE SCALE GENOMIC DNA]</scope>
    <source>
        <strain evidence="5">SARL4B</strain>
        <strain evidence="2">Type strain: SARL4B</strain>
    </source>
</reference>
<evidence type="ECO:0000313" key="3">
    <source>
        <dbReference type="EMBL" id="ERJ07102.1"/>
    </source>
</evidence>
<dbReference type="PROSITE" id="PS51318">
    <property type="entry name" value="TAT"/>
    <property type="match status" value="1"/>
</dbReference>
<dbReference type="PANTHER" id="PTHR34512">
    <property type="entry name" value="CELL SURFACE PROTEIN"/>
    <property type="match status" value="1"/>
</dbReference>
<keyword evidence="3" id="KW-0560">Oxidoreductase</keyword>